<feature type="transmembrane region" description="Helical" evidence="1">
    <location>
        <begin position="182"/>
        <end position="199"/>
    </location>
</feature>
<reference evidence="3 4" key="1">
    <citation type="submission" date="2024-09" db="EMBL/GenBank/DDBJ databases">
        <title>Aeromonas strains Genome sequencing and assembly.</title>
        <authorList>
            <person name="Hu X."/>
            <person name="Tang B."/>
        </authorList>
    </citation>
    <scope>NUCLEOTIDE SEQUENCE [LARGE SCALE GENOMIC DNA]</scope>
    <source>
        <strain evidence="3 4">NB23SCDHY001</strain>
    </source>
</reference>
<evidence type="ECO:0000256" key="1">
    <source>
        <dbReference type="SAM" id="Phobius"/>
    </source>
</evidence>
<feature type="transmembrane region" description="Helical" evidence="1">
    <location>
        <begin position="46"/>
        <end position="67"/>
    </location>
</feature>
<evidence type="ECO:0000313" key="4">
    <source>
        <dbReference type="Proteomes" id="UP001630969"/>
    </source>
</evidence>
<dbReference type="InterPro" id="IPR018677">
    <property type="entry name" value="DUF2157"/>
</dbReference>
<feature type="transmembrane region" description="Helical" evidence="1">
    <location>
        <begin position="103"/>
        <end position="122"/>
    </location>
</feature>
<dbReference type="GeneID" id="97219116"/>
<dbReference type="Pfam" id="PF09925">
    <property type="entry name" value="DUF2157"/>
    <property type="match status" value="1"/>
</dbReference>
<proteinExistence type="predicted"/>
<keyword evidence="1" id="KW-1133">Transmembrane helix</keyword>
<keyword evidence="1" id="KW-0472">Membrane</keyword>
<protein>
    <submittedName>
        <fullName evidence="3">DUF2157 domain-containing protein</fullName>
    </submittedName>
</protein>
<comment type="caution">
    <text evidence="3">The sequence shown here is derived from an EMBL/GenBank/DDBJ whole genome shotgun (WGS) entry which is preliminary data.</text>
</comment>
<sequence length="315" mass="35379">MHHHARRPLLDWIKQGRLAPDRLADALRLAELPPAPDRWRQLFDRLLLLLGCLCLGAGIIFFVAFNWQGLGRLPRLGLVELPLLAMLLVLWRVPLSEGARQGLLLLCALNLGALLALVGQTYQTGADPWQLFALWALLLLPWAFLGQSPLLWTLSWLLGQLALVLYWRLGMFDLFFSFDEEGLAWCLALLNALLWLLLWRLPERYRLMPAYLPALAAGLGVTLLVLLSLFDAASPWAWPAWLLWLGAAYGCWHHSFITGLAMGCLSVIAVLLAALGKWMEPDVNGFLLLCIIAIGLSVAASHWLQHQRREARHDS</sequence>
<dbReference type="EMBL" id="JBGXBU010000001">
    <property type="protein sequence ID" value="MFM4891928.1"/>
    <property type="molecule type" value="Genomic_DNA"/>
</dbReference>
<organism evidence="3 4">
    <name type="scientific">Aeromonas bivalvium</name>
    <dbReference type="NCBI Taxonomy" id="440079"/>
    <lineage>
        <taxon>Bacteria</taxon>
        <taxon>Pseudomonadati</taxon>
        <taxon>Pseudomonadota</taxon>
        <taxon>Gammaproteobacteria</taxon>
        <taxon>Aeromonadales</taxon>
        <taxon>Aeromonadaceae</taxon>
        <taxon>Aeromonas</taxon>
    </lineage>
</organism>
<feature type="transmembrane region" description="Helical" evidence="1">
    <location>
        <begin position="211"/>
        <end position="230"/>
    </location>
</feature>
<keyword evidence="1" id="KW-0812">Transmembrane</keyword>
<keyword evidence="4" id="KW-1185">Reference proteome</keyword>
<dbReference type="RefSeq" id="WP_392442390.1">
    <property type="nucleotide sequence ID" value="NZ_JBGXBU010000001.1"/>
</dbReference>
<evidence type="ECO:0000313" key="3">
    <source>
        <dbReference type="EMBL" id="MFM4891928.1"/>
    </source>
</evidence>
<feature type="transmembrane region" description="Helical" evidence="1">
    <location>
        <begin position="285"/>
        <end position="304"/>
    </location>
</feature>
<feature type="transmembrane region" description="Helical" evidence="1">
    <location>
        <begin position="150"/>
        <end position="170"/>
    </location>
</feature>
<feature type="domain" description="DUF2157" evidence="2">
    <location>
        <begin position="11"/>
        <end position="152"/>
    </location>
</feature>
<feature type="transmembrane region" description="Helical" evidence="1">
    <location>
        <begin position="73"/>
        <end position="91"/>
    </location>
</feature>
<accession>A0ABW9GLA2</accession>
<gene>
    <name evidence="3" type="ORF">ACEUDJ_03415</name>
</gene>
<evidence type="ECO:0000259" key="2">
    <source>
        <dbReference type="Pfam" id="PF09925"/>
    </source>
</evidence>
<name>A0ABW9GLA2_9GAMM</name>
<feature type="transmembrane region" description="Helical" evidence="1">
    <location>
        <begin position="259"/>
        <end position="279"/>
    </location>
</feature>
<dbReference type="Proteomes" id="UP001630969">
    <property type="component" value="Unassembled WGS sequence"/>
</dbReference>
<feature type="transmembrane region" description="Helical" evidence="1">
    <location>
        <begin position="128"/>
        <end position="145"/>
    </location>
</feature>